<evidence type="ECO:0000256" key="5">
    <source>
        <dbReference type="ARBA" id="ARBA00022741"/>
    </source>
</evidence>
<dbReference type="SUPFAM" id="SSF46589">
    <property type="entry name" value="tRNA-binding arm"/>
    <property type="match status" value="1"/>
</dbReference>
<evidence type="ECO:0000256" key="12">
    <source>
        <dbReference type="HAMAP-Rule" id="MF_02004"/>
    </source>
</evidence>
<feature type="short sequence motif" description="'KMSKS' region" evidence="12">
    <location>
        <begin position="552"/>
        <end position="556"/>
    </location>
</feature>
<keyword evidence="7 12" id="KW-0648">Protein biosynthesis</keyword>
<comment type="similarity">
    <text evidence="11 12">Belongs to the class-I aminoacyl-tRNA synthetase family. ValS type 1 subfamily.</text>
</comment>
<dbReference type="InterPro" id="IPR037118">
    <property type="entry name" value="Val-tRNA_synth_C_sf"/>
</dbReference>
<evidence type="ECO:0000259" key="15">
    <source>
        <dbReference type="Pfam" id="PF10458"/>
    </source>
</evidence>
<feature type="binding site" evidence="12">
    <location>
        <position position="555"/>
    </location>
    <ligand>
        <name>ATP</name>
        <dbReference type="ChEBI" id="CHEBI:30616"/>
    </ligand>
</feature>
<dbReference type="Pfam" id="PF00133">
    <property type="entry name" value="tRNA-synt_1"/>
    <property type="match status" value="1"/>
</dbReference>
<accession>A0A7W8HW80</accession>
<dbReference type="Gene3D" id="1.10.730.10">
    <property type="entry name" value="Isoleucyl-tRNA Synthetase, Domain 1"/>
    <property type="match status" value="1"/>
</dbReference>
<comment type="domain">
    <text evidence="12">The C-terminal coiled-coil domain is crucial for aminoacylation activity.</text>
</comment>
<dbReference type="Pfam" id="PF08264">
    <property type="entry name" value="Anticodon_1"/>
    <property type="match status" value="1"/>
</dbReference>
<reference evidence="16 17" key="1">
    <citation type="submission" date="2020-08" db="EMBL/GenBank/DDBJ databases">
        <title>Genomic Encyclopedia of Type Strains, Phase IV (KMG-IV): sequencing the most valuable type-strain genomes for metagenomic binning, comparative biology and taxonomic classification.</title>
        <authorList>
            <person name="Goeker M."/>
        </authorList>
    </citation>
    <scope>NUCLEOTIDE SEQUENCE [LARGE SCALE GENOMIC DNA]</scope>
    <source>
        <strain evidence="16 17">DSM 25335</strain>
    </source>
</reference>
<dbReference type="GO" id="GO:0004832">
    <property type="term" value="F:valine-tRNA ligase activity"/>
    <property type="evidence" value="ECO:0007669"/>
    <property type="project" value="UniProtKB-UniRule"/>
</dbReference>
<evidence type="ECO:0000259" key="14">
    <source>
        <dbReference type="Pfam" id="PF08264"/>
    </source>
</evidence>
<gene>
    <name evidence="12" type="primary">valS</name>
    <name evidence="16" type="ORF">HNQ67_000559</name>
</gene>
<comment type="domain">
    <text evidence="12">ValRS has two distinct active sites: one for aminoacylation and one for editing. The misactivated threonine is translocated from the active site to the editing site.</text>
</comment>
<feature type="domain" description="Aminoacyl-tRNA synthetase class Ia" evidence="13">
    <location>
        <begin position="15"/>
        <end position="591"/>
    </location>
</feature>
<keyword evidence="4 12" id="KW-0436">Ligase</keyword>
<dbReference type="PANTHER" id="PTHR11946">
    <property type="entry name" value="VALYL-TRNA SYNTHETASES"/>
    <property type="match status" value="1"/>
</dbReference>
<organism evidence="16 17">
    <name type="scientific">Brevundimonas basaltis</name>
    <dbReference type="NCBI Taxonomy" id="472166"/>
    <lineage>
        <taxon>Bacteria</taxon>
        <taxon>Pseudomonadati</taxon>
        <taxon>Pseudomonadota</taxon>
        <taxon>Alphaproteobacteria</taxon>
        <taxon>Caulobacterales</taxon>
        <taxon>Caulobacteraceae</taxon>
        <taxon>Brevundimonas</taxon>
    </lineage>
</organism>
<evidence type="ECO:0000256" key="2">
    <source>
        <dbReference type="ARBA" id="ARBA00011245"/>
    </source>
</evidence>
<dbReference type="PRINTS" id="PR00986">
    <property type="entry name" value="TRNASYNTHVAL"/>
</dbReference>
<evidence type="ECO:0000256" key="4">
    <source>
        <dbReference type="ARBA" id="ARBA00022598"/>
    </source>
</evidence>
<dbReference type="Gene3D" id="1.10.287.380">
    <property type="entry name" value="Valyl-tRNA synthetase, C-terminal domain"/>
    <property type="match status" value="1"/>
</dbReference>
<dbReference type="FunFam" id="1.10.287.380:FF:000001">
    <property type="entry name" value="Valine--tRNA ligase"/>
    <property type="match status" value="1"/>
</dbReference>
<sequence>MLDKTFDPKATEPRLYAKWEESGVFSPRQDTAAEAYSIVIPPPNVTGSLHIGHALNNTLQDILARYHRMTGKAVLWLPGTDHAGIATQMVVERQLAAAGNIGRRDMGREAFIDKVWEWKATSAGSIQQQLRRLGASCDWSRERFTLDPTLQDAVRKVFAQLFKEGLIYRDKRLVNWDPHFQTAISDLEVEQREMDGSYWHFAYPLADGVTYEHPVAFDDDGKATDYEIRDYIVVATTRPETMLGDTGVAVHPDDARYSGLVGKFVTLPIVGRRIPIVADDYADPTKGSGAVKITPAHDFNDFQVGKRAGLAALNVMDGFGRITAADTPDVPADYEGMDRFAARKAIVARAEEEGWLREIEKTRHVIPHGDRSGVVIEPWLTDQWYVDAHTLAQPAIKAVEQGDTVFEPKSYEKIYFEWLRNIEPWCISRQLWWGHRIPAWYGPDGAIFVEETEDEARAAARHHYGAETPLTQDEDVLDTWFSSALWPFSTMGWPEKTEDLKRFYPTSDLVTAADIIFFWVARMMMMGLHFMDEVPFKRVIINGLVRDEKGQKMSKSKGNVIDPLTIIDELGADPLRFTMAILSGTRDIKLSRQRIEGYRNFGTKLWNAARFSQMNEARRVEGFDPAGVEQTINRWIRGELTKAERQVSAAIEGGRFDDAASALYRFVWNVFCDWYLELAKPVFTGADEAARVETRAMTAWTLDQTLKLMHPVMPFITEELWDKLAGEGAPRAEPTLIGAAWPALPDAFIDASAEAEIGWLVDLVTEIRALRAEMNVSPSAKPPLAFVVPDAATADRIGRHRDLILTLARVSEVVQADAAPAGAVTFVSGGATAALSLAGIIDIAAERARLQKEIAAFDSDIGHFNKKLGNPNFVARAAPEVVEEQRGKLAEAEAGKAKLLSALARLDAVE</sequence>
<dbReference type="InterPro" id="IPR002303">
    <property type="entry name" value="Valyl-tRNA_ligase"/>
</dbReference>
<dbReference type="GO" id="GO:0005524">
    <property type="term" value="F:ATP binding"/>
    <property type="evidence" value="ECO:0007669"/>
    <property type="project" value="UniProtKB-UniRule"/>
</dbReference>
<dbReference type="EC" id="6.1.1.9" evidence="12"/>
<dbReference type="InterPro" id="IPR010978">
    <property type="entry name" value="tRNA-bd_arm"/>
</dbReference>
<comment type="caution">
    <text evidence="16">The sequence shown here is derived from an EMBL/GenBank/DDBJ whole genome shotgun (WGS) entry which is preliminary data.</text>
</comment>
<dbReference type="CDD" id="cd00817">
    <property type="entry name" value="ValRS_core"/>
    <property type="match status" value="1"/>
</dbReference>
<evidence type="ECO:0000256" key="6">
    <source>
        <dbReference type="ARBA" id="ARBA00022840"/>
    </source>
</evidence>
<dbReference type="FunFam" id="3.40.50.620:FF:000032">
    <property type="entry name" value="Valine--tRNA ligase"/>
    <property type="match status" value="1"/>
</dbReference>
<dbReference type="HAMAP" id="MF_02004">
    <property type="entry name" value="Val_tRNA_synth_type1"/>
    <property type="match status" value="1"/>
</dbReference>
<evidence type="ECO:0000259" key="13">
    <source>
        <dbReference type="Pfam" id="PF00133"/>
    </source>
</evidence>
<dbReference type="PROSITE" id="PS00178">
    <property type="entry name" value="AA_TRNA_LIGASE_I"/>
    <property type="match status" value="1"/>
</dbReference>
<keyword evidence="9 12" id="KW-0030">Aminoacyl-tRNA synthetase</keyword>
<dbReference type="Gene3D" id="3.40.50.620">
    <property type="entry name" value="HUPs"/>
    <property type="match status" value="2"/>
</dbReference>
<dbReference type="InterPro" id="IPR009080">
    <property type="entry name" value="tRNAsynth_Ia_anticodon-bd"/>
</dbReference>
<dbReference type="InterPro" id="IPR001412">
    <property type="entry name" value="aa-tRNA-synth_I_CS"/>
</dbReference>
<dbReference type="InterPro" id="IPR033705">
    <property type="entry name" value="Anticodon_Ia_Val"/>
</dbReference>
<dbReference type="SUPFAM" id="SSF47323">
    <property type="entry name" value="Anticodon-binding domain of a subclass of class I aminoacyl-tRNA synthetases"/>
    <property type="match status" value="1"/>
</dbReference>
<comment type="catalytic activity">
    <reaction evidence="10 12">
        <text>tRNA(Val) + L-valine + ATP = L-valyl-tRNA(Val) + AMP + diphosphate</text>
        <dbReference type="Rhea" id="RHEA:10704"/>
        <dbReference type="Rhea" id="RHEA-COMP:9672"/>
        <dbReference type="Rhea" id="RHEA-COMP:9708"/>
        <dbReference type="ChEBI" id="CHEBI:30616"/>
        <dbReference type="ChEBI" id="CHEBI:33019"/>
        <dbReference type="ChEBI" id="CHEBI:57762"/>
        <dbReference type="ChEBI" id="CHEBI:78442"/>
        <dbReference type="ChEBI" id="CHEBI:78537"/>
        <dbReference type="ChEBI" id="CHEBI:456215"/>
        <dbReference type="EC" id="6.1.1.9"/>
    </reaction>
</comment>
<evidence type="ECO:0000256" key="3">
    <source>
        <dbReference type="ARBA" id="ARBA00022490"/>
    </source>
</evidence>
<dbReference type="SUPFAM" id="SSF50677">
    <property type="entry name" value="ValRS/IleRS/LeuRS editing domain"/>
    <property type="match status" value="1"/>
</dbReference>
<evidence type="ECO:0000256" key="10">
    <source>
        <dbReference type="ARBA" id="ARBA00047552"/>
    </source>
</evidence>
<name>A0A7W8HW80_9CAUL</name>
<feature type="domain" description="Valyl-tRNA synthetase tRNA-binding arm" evidence="15">
    <location>
        <begin position="842"/>
        <end position="906"/>
    </location>
</feature>
<evidence type="ECO:0000313" key="17">
    <source>
        <dbReference type="Proteomes" id="UP000566663"/>
    </source>
</evidence>
<dbReference type="InterPro" id="IPR009008">
    <property type="entry name" value="Val/Leu/Ile-tRNA-synth_edit"/>
</dbReference>
<dbReference type="RefSeq" id="WP_183252108.1">
    <property type="nucleotide sequence ID" value="NZ_BAAAFF010000004.1"/>
</dbReference>
<dbReference type="InterPro" id="IPR013155">
    <property type="entry name" value="M/V/L/I-tRNA-synth_anticd-bd"/>
</dbReference>
<dbReference type="SUPFAM" id="SSF52374">
    <property type="entry name" value="Nucleotidylyl transferase"/>
    <property type="match status" value="1"/>
</dbReference>
<evidence type="ECO:0000256" key="1">
    <source>
        <dbReference type="ARBA" id="ARBA00004496"/>
    </source>
</evidence>
<keyword evidence="6 12" id="KW-0067">ATP-binding</keyword>
<comment type="subcellular location">
    <subcellularLocation>
        <location evidence="1 12">Cytoplasm</location>
    </subcellularLocation>
</comment>
<keyword evidence="8 12" id="KW-0175">Coiled coil</keyword>
<dbReference type="CDD" id="cd07962">
    <property type="entry name" value="Anticodon_Ia_Val"/>
    <property type="match status" value="1"/>
</dbReference>
<proteinExistence type="inferred from homology"/>
<dbReference type="EMBL" id="JACHFZ010000001">
    <property type="protein sequence ID" value="MBB5291063.1"/>
    <property type="molecule type" value="Genomic_DNA"/>
</dbReference>
<dbReference type="GO" id="GO:0006438">
    <property type="term" value="P:valyl-tRNA aminoacylation"/>
    <property type="evidence" value="ECO:0007669"/>
    <property type="project" value="UniProtKB-UniRule"/>
</dbReference>
<dbReference type="InterPro" id="IPR019499">
    <property type="entry name" value="Val-tRNA_synth_tRNA-bd"/>
</dbReference>
<dbReference type="PANTHER" id="PTHR11946:SF93">
    <property type="entry name" value="VALINE--TRNA LIGASE, CHLOROPLASTIC_MITOCHONDRIAL 2"/>
    <property type="match status" value="1"/>
</dbReference>
<keyword evidence="5 12" id="KW-0547">Nucleotide-binding</keyword>
<dbReference type="Proteomes" id="UP000566663">
    <property type="component" value="Unassembled WGS sequence"/>
</dbReference>
<comment type="subunit">
    <text evidence="2 12">Monomer.</text>
</comment>
<evidence type="ECO:0000256" key="7">
    <source>
        <dbReference type="ARBA" id="ARBA00022917"/>
    </source>
</evidence>
<dbReference type="InterPro" id="IPR002300">
    <property type="entry name" value="aa-tRNA-synth_Ia"/>
</dbReference>
<evidence type="ECO:0000256" key="8">
    <source>
        <dbReference type="ARBA" id="ARBA00023054"/>
    </source>
</evidence>
<feature type="short sequence motif" description="'HIGH' region" evidence="12">
    <location>
        <begin position="43"/>
        <end position="53"/>
    </location>
</feature>
<keyword evidence="17" id="KW-1185">Reference proteome</keyword>
<dbReference type="GO" id="GO:0002161">
    <property type="term" value="F:aminoacyl-tRNA deacylase activity"/>
    <property type="evidence" value="ECO:0007669"/>
    <property type="project" value="InterPro"/>
</dbReference>
<dbReference type="NCBIfam" id="NF004349">
    <property type="entry name" value="PRK05729.1"/>
    <property type="match status" value="1"/>
</dbReference>
<dbReference type="Gene3D" id="3.90.740.10">
    <property type="entry name" value="Valyl/Leucyl/Isoleucyl-tRNA synthetase, editing domain"/>
    <property type="match status" value="2"/>
</dbReference>
<feature type="domain" description="Methionyl/Valyl/Leucyl/Isoleucyl-tRNA synthetase anticodon-binding" evidence="14">
    <location>
        <begin position="633"/>
        <end position="781"/>
    </location>
</feature>
<dbReference type="AlphaFoldDB" id="A0A7W8HW80"/>
<protein>
    <recommendedName>
        <fullName evidence="12">Valine--tRNA ligase</fullName>
        <ecNumber evidence="12">6.1.1.9</ecNumber>
    </recommendedName>
    <alternativeName>
        <fullName evidence="12">Valyl-tRNA synthetase</fullName>
        <shortName evidence="12">ValRS</shortName>
    </alternativeName>
</protein>
<dbReference type="InterPro" id="IPR014729">
    <property type="entry name" value="Rossmann-like_a/b/a_fold"/>
</dbReference>
<keyword evidence="3 12" id="KW-0963">Cytoplasm</keyword>
<dbReference type="GO" id="GO:0005829">
    <property type="term" value="C:cytosol"/>
    <property type="evidence" value="ECO:0007669"/>
    <property type="project" value="TreeGrafter"/>
</dbReference>
<evidence type="ECO:0000256" key="9">
    <source>
        <dbReference type="ARBA" id="ARBA00023146"/>
    </source>
</evidence>
<comment type="function">
    <text evidence="12">Catalyzes the attachment of valine to tRNA(Val). As ValRS can inadvertently accommodate and process structurally similar amino acids such as threonine, to avoid such errors, it has a 'posttransfer' editing activity that hydrolyzes mischarged Thr-tRNA(Val) in a tRNA-dependent manner.</text>
</comment>
<evidence type="ECO:0000313" key="16">
    <source>
        <dbReference type="EMBL" id="MBB5291063.1"/>
    </source>
</evidence>
<dbReference type="Pfam" id="PF10458">
    <property type="entry name" value="Val_tRNA-synt_C"/>
    <property type="match status" value="1"/>
</dbReference>
<dbReference type="NCBIfam" id="TIGR00422">
    <property type="entry name" value="valS"/>
    <property type="match status" value="1"/>
</dbReference>
<evidence type="ECO:0000256" key="11">
    <source>
        <dbReference type="ARBA" id="ARBA00060830"/>
    </source>
</evidence>